<sequence length="575" mass="63696">MFIINLVNLSRHLSSMYLSCFSKGRPVLMKWLLGCVVAVCTSFAYSVEFAPVDEAFQLNVSRNGDELYVDFTNLPNYYLYKDHYQIRGFDGFDASEPQFSVNDVVRYDETFDQQMTVFYGYMEVTHSLLNEQGYFEVTYQGCADAGLCYAPQKRYFDAQAREISAPNQTDQANPVTPPSSTQLTSAVMAAVFALLGGLVLNLMPCVFPVLSMKAFSLTKQSQDSATARRHAVFYSAGVILSFIAVAVVLLSLRHVGQWVGWGFQLQSPIFLSLLLLLFFIMALAMSGYISITGRWSNVGQRWTESSGVTGSFFTGVLATLVATPCTAPFMGSAIGFALSQPASVGLIIFAFMGLGLALPVLLIGFIPALAGLLPKPGIWMVNFQRFLAFPLLLTAVWLFWLLVSVKGDAAIISMGTVLVLVALLFWPPLAERKNGSSWRKSTLQVVILLLTAWLVFKPVKQQHDWLEYTPQLLQQSLQQDRPVLIDVTADWCITCKVNEVVALSGSRFDSLVEQLDLVLLRADWTEPSAAVDDLISRHNREGIPLYIYYASASAQPVILPQLLTPSTVEQYLVTP</sequence>
<dbReference type="Proteomes" id="UP000321764">
    <property type="component" value="Unassembled WGS sequence"/>
</dbReference>
<evidence type="ECO:0000256" key="4">
    <source>
        <dbReference type="ARBA" id="ARBA00022989"/>
    </source>
</evidence>
<keyword evidence="4 6" id="KW-1133">Transmembrane helix</keyword>
<dbReference type="PANTHER" id="PTHR32234:SF3">
    <property type="entry name" value="SUPPRESSION OF COPPER SENSITIVITY PROTEIN"/>
    <property type="match status" value="1"/>
</dbReference>
<dbReference type="Pfam" id="PF11412">
    <property type="entry name" value="DsbD_N"/>
    <property type="match status" value="1"/>
</dbReference>
<comment type="subcellular location">
    <subcellularLocation>
        <location evidence="1">Membrane</location>
        <topology evidence="1">Multi-pass membrane protein</topology>
    </subcellularLocation>
</comment>
<keyword evidence="2 6" id="KW-0812">Transmembrane</keyword>
<dbReference type="OrthoDB" id="9811036at2"/>
<dbReference type="AlphaFoldDB" id="A0A5C8Z9V9"/>
<evidence type="ECO:0000256" key="1">
    <source>
        <dbReference type="ARBA" id="ARBA00004141"/>
    </source>
</evidence>
<evidence type="ECO:0000256" key="6">
    <source>
        <dbReference type="SAM" id="Phobius"/>
    </source>
</evidence>
<comment type="caution">
    <text evidence="9">The sequence shown here is derived from an EMBL/GenBank/DDBJ whole genome shotgun (WGS) entry which is preliminary data.</text>
</comment>
<protein>
    <submittedName>
        <fullName evidence="9">Cytochrome C biogenesis protein</fullName>
    </submittedName>
</protein>
<feature type="domain" description="Cytochrome C biogenesis protein transmembrane" evidence="7">
    <location>
        <begin position="189"/>
        <end position="399"/>
    </location>
</feature>
<keyword evidence="10" id="KW-1185">Reference proteome</keyword>
<feature type="transmembrane region" description="Helical" evidence="6">
    <location>
        <begin position="269"/>
        <end position="291"/>
    </location>
</feature>
<dbReference type="CDD" id="cd02953">
    <property type="entry name" value="DsbDgamma"/>
    <property type="match status" value="1"/>
</dbReference>
<dbReference type="Gene3D" id="2.60.40.1250">
    <property type="entry name" value="Thiol:disulfide interchange protein DsbD, N-terminal domain"/>
    <property type="match status" value="1"/>
</dbReference>
<dbReference type="InterPro" id="IPR036249">
    <property type="entry name" value="Thioredoxin-like_sf"/>
</dbReference>
<dbReference type="InterPro" id="IPR028250">
    <property type="entry name" value="DsbDN"/>
</dbReference>
<dbReference type="InterPro" id="IPR035671">
    <property type="entry name" value="DsbD_gamma"/>
</dbReference>
<evidence type="ECO:0000313" key="10">
    <source>
        <dbReference type="Proteomes" id="UP000321764"/>
    </source>
</evidence>
<keyword evidence="5 6" id="KW-0472">Membrane</keyword>
<reference evidence="9 10" key="1">
    <citation type="submission" date="2019-07" db="EMBL/GenBank/DDBJ databases">
        <title>Reinekea sp. strain SSH23 genome sequencing and assembly.</title>
        <authorList>
            <person name="Kim I."/>
        </authorList>
    </citation>
    <scope>NUCLEOTIDE SEQUENCE [LARGE SCALE GENOMIC DNA]</scope>
    <source>
        <strain evidence="9 10">SSH23</strain>
    </source>
</reference>
<dbReference type="SUPFAM" id="SSF74863">
    <property type="entry name" value="Thiol:disulfide interchange protein DsbD, N-terminal domain (DsbD-alpha)"/>
    <property type="match status" value="1"/>
</dbReference>
<evidence type="ECO:0000313" key="9">
    <source>
        <dbReference type="EMBL" id="TXR53600.1"/>
    </source>
</evidence>
<proteinExistence type="predicted"/>
<feature type="transmembrane region" description="Helical" evidence="6">
    <location>
        <begin position="409"/>
        <end position="426"/>
    </location>
</feature>
<gene>
    <name evidence="9" type="ORF">FME95_03280</name>
</gene>
<organism evidence="9 10">
    <name type="scientific">Reinekea thalattae</name>
    <dbReference type="NCBI Taxonomy" id="2593301"/>
    <lineage>
        <taxon>Bacteria</taxon>
        <taxon>Pseudomonadati</taxon>
        <taxon>Pseudomonadota</taxon>
        <taxon>Gammaproteobacteria</taxon>
        <taxon>Oceanospirillales</taxon>
        <taxon>Saccharospirillaceae</taxon>
        <taxon>Reinekea</taxon>
    </lineage>
</organism>
<dbReference type="GO" id="GO:0015035">
    <property type="term" value="F:protein-disulfide reductase activity"/>
    <property type="evidence" value="ECO:0007669"/>
    <property type="project" value="TreeGrafter"/>
</dbReference>
<evidence type="ECO:0000256" key="2">
    <source>
        <dbReference type="ARBA" id="ARBA00022692"/>
    </source>
</evidence>
<evidence type="ECO:0000259" key="7">
    <source>
        <dbReference type="Pfam" id="PF02683"/>
    </source>
</evidence>
<dbReference type="Pfam" id="PF02683">
    <property type="entry name" value="DsbD_TM"/>
    <property type="match status" value="1"/>
</dbReference>
<feature type="transmembrane region" description="Helical" evidence="6">
    <location>
        <begin position="312"/>
        <end position="338"/>
    </location>
</feature>
<feature type="transmembrane region" description="Helical" evidence="6">
    <location>
        <begin position="231"/>
        <end position="249"/>
    </location>
</feature>
<dbReference type="Pfam" id="PF13899">
    <property type="entry name" value="Thioredoxin_7"/>
    <property type="match status" value="1"/>
</dbReference>
<dbReference type="InterPro" id="IPR036929">
    <property type="entry name" value="DsbDN_sf"/>
</dbReference>
<dbReference type="GO" id="GO:0045454">
    <property type="term" value="P:cell redox homeostasis"/>
    <property type="evidence" value="ECO:0007669"/>
    <property type="project" value="TreeGrafter"/>
</dbReference>
<feature type="transmembrane region" description="Helical" evidence="6">
    <location>
        <begin position="186"/>
        <end position="210"/>
    </location>
</feature>
<evidence type="ECO:0000256" key="5">
    <source>
        <dbReference type="ARBA" id="ARBA00023136"/>
    </source>
</evidence>
<feature type="domain" description="Thiol:disulfide interchange protein DsbD N-terminal" evidence="8">
    <location>
        <begin position="47"/>
        <end position="158"/>
    </location>
</feature>
<evidence type="ECO:0000256" key="3">
    <source>
        <dbReference type="ARBA" id="ARBA00022748"/>
    </source>
</evidence>
<name>A0A5C8Z9V9_9GAMM</name>
<dbReference type="Gene3D" id="3.40.30.10">
    <property type="entry name" value="Glutaredoxin"/>
    <property type="match status" value="1"/>
</dbReference>
<dbReference type="EMBL" id="VKAD01000001">
    <property type="protein sequence ID" value="TXR53600.1"/>
    <property type="molecule type" value="Genomic_DNA"/>
</dbReference>
<feature type="transmembrane region" description="Helical" evidence="6">
    <location>
        <begin position="385"/>
        <end position="403"/>
    </location>
</feature>
<dbReference type="InterPro" id="IPR003834">
    <property type="entry name" value="Cyt_c_assmbl_TM_dom"/>
</dbReference>
<feature type="transmembrane region" description="Helical" evidence="6">
    <location>
        <begin position="344"/>
        <end position="373"/>
    </location>
</feature>
<keyword evidence="3" id="KW-0201">Cytochrome c-type biogenesis</keyword>
<dbReference type="PANTHER" id="PTHR32234">
    <property type="entry name" value="THIOL:DISULFIDE INTERCHANGE PROTEIN DSBD"/>
    <property type="match status" value="1"/>
</dbReference>
<dbReference type="GO" id="GO:0016020">
    <property type="term" value="C:membrane"/>
    <property type="evidence" value="ECO:0007669"/>
    <property type="project" value="UniProtKB-SubCell"/>
</dbReference>
<accession>A0A5C8Z9V9</accession>
<dbReference type="GO" id="GO:0017004">
    <property type="term" value="P:cytochrome complex assembly"/>
    <property type="evidence" value="ECO:0007669"/>
    <property type="project" value="UniProtKB-KW"/>
</dbReference>
<dbReference type="SUPFAM" id="SSF52833">
    <property type="entry name" value="Thioredoxin-like"/>
    <property type="match status" value="1"/>
</dbReference>
<evidence type="ECO:0000259" key="8">
    <source>
        <dbReference type="Pfam" id="PF11412"/>
    </source>
</evidence>